<gene>
    <name evidence="2" type="ORF">BXYJ_LOCUS119</name>
</gene>
<dbReference type="SMR" id="A0A7I8XH92"/>
<feature type="region of interest" description="Disordered" evidence="1">
    <location>
        <begin position="95"/>
        <end position="118"/>
    </location>
</feature>
<name>A0A7I8XH92_BURXY</name>
<dbReference type="Proteomes" id="UP000582659">
    <property type="component" value="Unassembled WGS sequence"/>
</dbReference>
<reference evidence="2" key="1">
    <citation type="submission" date="2020-09" db="EMBL/GenBank/DDBJ databases">
        <authorList>
            <person name="Kikuchi T."/>
        </authorList>
    </citation>
    <scope>NUCLEOTIDE SEQUENCE</scope>
    <source>
        <strain evidence="2">Ka4C1</strain>
    </source>
</reference>
<dbReference type="EMBL" id="CAJFCV020000001">
    <property type="protein sequence ID" value="CAG9079354.1"/>
    <property type="molecule type" value="Genomic_DNA"/>
</dbReference>
<proteinExistence type="predicted"/>
<feature type="compositionally biased region" description="Low complexity" evidence="1">
    <location>
        <begin position="1"/>
        <end position="21"/>
    </location>
</feature>
<comment type="caution">
    <text evidence="2">The sequence shown here is derived from an EMBL/GenBank/DDBJ whole genome shotgun (WGS) entry which is preliminary data.</text>
</comment>
<organism evidence="2 3">
    <name type="scientific">Bursaphelenchus xylophilus</name>
    <name type="common">Pinewood nematode worm</name>
    <name type="synonym">Aphelenchoides xylophilus</name>
    <dbReference type="NCBI Taxonomy" id="6326"/>
    <lineage>
        <taxon>Eukaryota</taxon>
        <taxon>Metazoa</taxon>
        <taxon>Ecdysozoa</taxon>
        <taxon>Nematoda</taxon>
        <taxon>Chromadorea</taxon>
        <taxon>Rhabditida</taxon>
        <taxon>Tylenchina</taxon>
        <taxon>Tylenchomorpha</taxon>
        <taxon>Aphelenchoidea</taxon>
        <taxon>Aphelenchoididae</taxon>
        <taxon>Bursaphelenchus</taxon>
    </lineage>
</organism>
<evidence type="ECO:0000256" key="1">
    <source>
        <dbReference type="SAM" id="MobiDB-lite"/>
    </source>
</evidence>
<keyword evidence="3" id="KW-1185">Reference proteome</keyword>
<sequence>MNHQRPSSSSSNSSTSSSPSTQNDLKFAEVLLVHIPPPVPNPKFEALPPRKIFSQRRARYPEEVDRDDYYVDAMLRLLENAGKIDENFAIRNYQEQSRAYPQPKKGVKRGHCGETHSTEPVKRQKIVWC</sequence>
<dbReference type="Proteomes" id="UP000659654">
    <property type="component" value="Unassembled WGS sequence"/>
</dbReference>
<feature type="region of interest" description="Disordered" evidence="1">
    <location>
        <begin position="1"/>
        <end position="23"/>
    </location>
</feature>
<dbReference type="AlphaFoldDB" id="A0A7I8XH92"/>
<accession>A0A7I8XH92</accession>
<evidence type="ECO:0000313" key="3">
    <source>
        <dbReference type="Proteomes" id="UP000659654"/>
    </source>
</evidence>
<protein>
    <submittedName>
        <fullName evidence="2">(pine wood nematode) hypothetical protein</fullName>
    </submittedName>
</protein>
<dbReference type="EMBL" id="CAJFDI010000001">
    <property type="protein sequence ID" value="CAD5207826.1"/>
    <property type="molecule type" value="Genomic_DNA"/>
</dbReference>
<evidence type="ECO:0000313" key="2">
    <source>
        <dbReference type="EMBL" id="CAD5207826.1"/>
    </source>
</evidence>